<comment type="similarity">
    <text evidence="1 7">Belongs to the RecO family.</text>
</comment>
<proteinExistence type="inferred from homology"/>
<comment type="function">
    <text evidence="7">Involved in DNA repair and RecF pathway recombination.</text>
</comment>
<dbReference type="RefSeq" id="WP_254292217.1">
    <property type="nucleotide sequence ID" value="NZ_JAMLDX010000004.1"/>
</dbReference>
<evidence type="ECO:0000256" key="3">
    <source>
        <dbReference type="ARBA" id="ARBA00022763"/>
    </source>
</evidence>
<dbReference type="GO" id="GO:0043590">
    <property type="term" value="C:bacterial nucleoid"/>
    <property type="evidence" value="ECO:0007669"/>
    <property type="project" value="TreeGrafter"/>
</dbReference>
<evidence type="ECO:0000256" key="5">
    <source>
        <dbReference type="ARBA" id="ARBA00023204"/>
    </source>
</evidence>
<dbReference type="NCBIfam" id="TIGR00613">
    <property type="entry name" value="reco"/>
    <property type="match status" value="1"/>
</dbReference>
<gene>
    <name evidence="7 9" type="primary">recO</name>
    <name evidence="9" type="ORF">M9978_06585</name>
</gene>
<reference evidence="9" key="1">
    <citation type="submission" date="2022-05" db="EMBL/GenBank/DDBJ databases">
        <title>Sphingomonas sp. strain MG17 Genome sequencing and assembly.</title>
        <authorList>
            <person name="Kim I."/>
        </authorList>
    </citation>
    <scope>NUCLEOTIDE SEQUENCE</scope>
    <source>
        <strain evidence="9">MG17</strain>
    </source>
</reference>
<evidence type="ECO:0000256" key="4">
    <source>
        <dbReference type="ARBA" id="ARBA00023172"/>
    </source>
</evidence>
<evidence type="ECO:0000313" key="10">
    <source>
        <dbReference type="Proteomes" id="UP001139451"/>
    </source>
</evidence>
<dbReference type="GO" id="GO:0006310">
    <property type="term" value="P:DNA recombination"/>
    <property type="evidence" value="ECO:0007669"/>
    <property type="project" value="UniProtKB-UniRule"/>
</dbReference>
<dbReference type="InterPro" id="IPR037278">
    <property type="entry name" value="ARFGAP/RecO"/>
</dbReference>
<comment type="caution">
    <text evidence="9">The sequence shown here is derived from an EMBL/GenBank/DDBJ whole genome shotgun (WGS) entry which is preliminary data.</text>
</comment>
<organism evidence="9 10">
    <name type="scientific">Sphingomonas tagetis</name>
    <dbReference type="NCBI Taxonomy" id="2949092"/>
    <lineage>
        <taxon>Bacteria</taxon>
        <taxon>Pseudomonadati</taxon>
        <taxon>Pseudomonadota</taxon>
        <taxon>Alphaproteobacteria</taxon>
        <taxon>Sphingomonadales</taxon>
        <taxon>Sphingomonadaceae</taxon>
        <taxon>Sphingomonas</taxon>
    </lineage>
</organism>
<keyword evidence="4 7" id="KW-0233">DNA recombination</keyword>
<evidence type="ECO:0000313" key="9">
    <source>
        <dbReference type="EMBL" id="MCP3730093.1"/>
    </source>
</evidence>
<sequence>MHLNAQAIVLAIRPHGESGAIVRALTAEAGMLAGYVRGGRSRQLRPVLQPGNVILGDWRARTEEQLPALTVELIHSRAPMFREPLPAAAFEWATALTAAVLPEGQAYPQVHSALGGMLDAVEAAPAARGWAVALVRYELLVLAALGFGLDLDRCAATGTNDDLAFVSPKSGTAVSRSGAVGYEAKLLPLPRFVLAGGAAAWDDILDGLRLTAHFLERDLLHGRTAEVLAARTRLIDRLKRAVA</sequence>
<evidence type="ECO:0000256" key="7">
    <source>
        <dbReference type="HAMAP-Rule" id="MF_00201"/>
    </source>
</evidence>
<dbReference type="Pfam" id="PF11967">
    <property type="entry name" value="RecO_N"/>
    <property type="match status" value="1"/>
</dbReference>
<dbReference type="GO" id="GO:0006302">
    <property type="term" value="P:double-strand break repair"/>
    <property type="evidence" value="ECO:0007669"/>
    <property type="project" value="TreeGrafter"/>
</dbReference>
<protein>
    <recommendedName>
        <fullName evidence="2 7">DNA repair protein RecO</fullName>
    </recommendedName>
    <alternativeName>
        <fullName evidence="6 7">Recombination protein O</fullName>
    </alternativeName>
</protein>
<dbReference type="InterPro" id="IPR042242">
    <property type="entry name" value="RecO_C"/>
</dbReference>
<dbReference type="Pfam" id="PF02565">
    <property type="entry name" value="RecO_C"/>
    <property type="match status" value="1"/>
</dbReference>
<dbReference type="Gene3D" id="2.40.50.140">
    <property type="entry name" value="Nucleic acid-binding proteins"/>
    <property type="match status" value="1"/>
</dbReference>
<dbReference type="PANTHER" id="PTHR33991">
    <property type="entry name" value="DNA REPAIR PROTEIN RECO"/>
    <property type="match status" value="1"/>
</dbReference>
<dbReference type="SUPFAM" id="SSF50249">
    <property type="entry name" value="Nucleic acid-binding proteins"/>
    <property type="match status" value="1"/>
</dbReference>
<dbReference type="Proteomes" id="UP001139451">
    <property type="component" value="Unassembled WGS sequence"/>
</dbReference>
<feature type="domain" description="DNA replication/recombination mediator RecO N-terminal" evidence="8">
    <location>
        <begin position="1"/>
        <end position="76"/>
    </location>
</feature>
<evidence type="ECO:0000256" key="1">
    <source>
        <dbReference type="ARBA" id="ARBA00007452"/>
    </source>
</evidence>
<dbReference type="Gene3D" id="1.20.1440.120">
    <property type="entry name" value="Recombination protein O, C-terminal domain"/>
    <property type="match status" value="1"/>
</dbReference>
<dbReference type="InterPro" id="IPR003717">
    <property type="entry name" value="RecO"/>
</dbReference>
<keyword evidence="10" id="KW-1185">Reference proteome</keyword>
<name>A0A9X2KNY6_9SPHN</name>
<dbReference type="AlphaFoldDB" id="A0A9X2KNY6"/>
<dbReference type="InterPro" id="IPR022572">
    <property type="entry name" value="DNA_rep/recomb_RecO_N"/>
</dbReference>
<evidence type="ECO:0000256" key="6">
    <source>
        <dbReference type="ARBA" id="ARBA00033409"/>
    </source>
</evidence>
<dbReference type="InterPro" id="IPR012340">
    <property type="entry name" value="NA-bd_OB-fold"/>
</dbReference>
<dbReference type="EMBL" id="JAMLDX010000004">
    <property type="protein sequence ID" value="MCP3730093.1"/>
    <property type="molecule type" value="Genomic_DNA"/>
</dbReference>
<evidence type="ECO:0000256" key="2">
    <source>
        <dbReference type="ARBA" id="ARBA00021310"/>
    </source>
</evidence>
<dbReference type="SUPFAM" id="SSF57863">
    <property type="entry name" value="ArfGap/RecO-like zinc finger"/>
    <property type="match status" value="1"/>
</dbReference>
<accession>A0A9X2KNY6</accession>
<dbReference type="PANTHER" id="PTHR33991:SF1">
    <property type="entry name" value="DNA REPAIR PROTEIN RECO"/>
    <property type="match status" value="1"/>
</dbReference>
<keyword evidence="5 7" id="KW-0234">DNA repair</keyword>
<keyword evidence="3 7" id="KW-0227">DNA damage</keyword>
<evidence type="ECO:0000259" key="8">
    <source>
        <dbReference type="Pfam" id="PF11967"/>
    </source>
</evidence>
<dbReference type="HAMAP" id="MF_00201">
    <property type="entry name" value="RecO"/>
    <property type="match status" value="1"/>
</dbReference>